<dbReference type="SMR" id="A2EWV3"/>
<dbReference type="Gene3D" id="2.10.250.10">
    <property type="entry name" value="Calreticulin/calnexin, P domain"/>
    <property type="match status" value="1"/>
</dbReference>
<dbReference type="Pfam" id="PF00262">
    <property type="entry name" value="Calreticulin"/>
    <property type="match status" value="2"/>
</dbReference>
<evidence type="ECO:0000256" key="10">
    <source>
        <dbReference type="RuleBase" id="RU362126"/>
    </source>
</evidence>
<evidence type="ECO:0000256" key="9">
    <source>
        <dbReference type="PIRSR" id="PIRSR601580-3"/>
    </source>
</evidence>
<dbReference type="AlphaFoldDB" id="A2EWV3"/>
<keyword evidence="13" id="KW-1185">Reference proteome</keyword>
<dbReference type="GO" id="GO:0005509">
    <property type="term" value="F:calcium ion binding"/>
    <property type="evidence" value="ECO:0000318"/>
    <property type="project" value="GO_Central"/>
</dbReference>
<reference evidence="12" key="1">
    <citation type="submission" date="2006-10" db="EMBL/GenBank/DDBJ databases">
        <authorList>
            <person name="Amadeo P."/>
            <person name="Zhao Q."/>
            <person name="Wortman J."/>
            <person name="Fraser-Liggett C."/>
            <person name="Carlton J."/>
        </authorList>
    </citation>
    <scope>NUCLEOTIDE SEQUENCE</scope>
    <source>
        <strain evidence="12">G3</strain>
    </source>
</reference>
<evidence type="ECO:0000256" key="5">
    <source>
        <dbReference type="ARBA" id="ARBA00022824"/>
    </source>
</evidence>
<dbReference type="InterPro" id="IPR009033">
    <property type="entry name" value="Calreticulin/calnexin_P_dom_sf"/>
</dbReference>
<evidence type="ECO:0000256" key="11">
    <source>
        <dbReference type="SAM" id="MobiDB-lite"/>
    </source>
</evidence>
<dbReference type="OrthoDB" id="1938156at2759"/>
<proteinExistence type="inferred from homology"/>
<evidence type="ECO:0000256" key="7">
    <source>
        <dbReference type="ARBA" id="ARBA00022837"/>
    </source>
</evidence>
<dbReference type="RefSeq" id="XP_001315091.1">
    <property type="nucleotide sequence ID" value="XM_001315056.1"/>
</dbReference>
<dbReference type="PROSITE" id="PS00804">
    <property type="entry name" value="CALRETICULIN_2"/>
    <property type="match status" value="1"/>
</dbReference>
<evidence type="ECO:0000256" key="8">
    <source>
        <dbReference type="ARBA" id="ARBA00023186"/>
    </source>
</evidence>
<evidence type="ECO:0000256" key="2">
    <source>
        <dbReference type="ARBA" id="ARBA00010983"/>
    </source>
</evidence>
<dbReference type="InterPro" id="IPR001580">
    <property type="entry name" value="Calret/calnex"/>
</dbReference>
<keyword evidence="4" id="KW-0430">Lectin</keyword>
<evidence type="ECO:0000256" key="6">
    <source>
        <dbReference type="ARBA" id="ARBA00022833"/>
    </source>
</evidence>
<feature type="disulfide bond" evidence="9">
    <location>
        <begin position="98"/>
        <end position="130"/>
    </location>
</feature>
<organism evidence="12 13">
    <name type="scientific">Trichomonas vaginalis (strain ATCC PRA-98 / G3)</name>
    <dbReference type="NCBI Taxonomy" id="412133"/>
    <lineage>
        <taxon>Eukaryota</taxon>
        <taxon>Metamonada</taxon>
        <taxon>Parabasalia</taxon>
        <taxon>Trichomonadida</taxon>
        <taxon>Trichomonadidae</taxon>
        <taxon>Trichomonas</taxon>
    </lineage>
</organism>
<keyword evidence="8 10" id="KW-0143">Chaperone</keyword>
<dbReference type="Proteomes" id="UP000001542">
    <property type="component" value="Unassembled WGS sequence"/>
</dbReference>
<dbReference type="VEuPathDB" id="TrichDB:TVAG_174100"/>
<reference evidence="12" key="2">
    <citation type="journal article" date="2007" name="Science">
        <title>Draft genome sequence of the sexually transmitted pathogen Trichomonas vaginalis.</title>
        <authorList>
            <person name="Carlton J.M."/>
            <person name="Hirt R.P."/>
            <person name="Silva J.C."/>
            <person name="Delcher A.L."/>
            <person name="Schatz M."/>
            <person name="Zhao Q."/>
            <person name="Wortman J.R."/>
            <person name="Bidwell S.L."/>
            <person name="Alsmark U.C.M."/>
            <person name="Besteiro S."/>
            <person name="Sicheritz-Ponten T."/>
            <person name="Noel C.J."/>
            <person name="Dacks J.B."/>
            <person name="Foster P.G."/>
            <person name="Simillion C."/>
            <person name="Van de Peer Y."/>
            <person name="Miranda-Saavedra D."/>
            <person name="Barton G.J."/>
            <person name="Westrop G.D."/>
            <person name="Mueller S."/>
            <person name="Dessi D."/>
            <person name="Fiori P.L."/>
            <person name="Ren Q."/>
            <person name="Paulsen I."/>
            <person name="Zhang H."/>
            <person name="Bastida-Corcuera F.D."/>
            <person name="Simoes-Barbosa A."/>
            <person name="Brown M.T."/>
            <person name="Hayes R.D."/>
            <person name="Mukherjee M."/>
            <person name="Okumura C.Y."/>
            <person name="Schneider R."/>
            <person name="Smith A.J."/>
            <person name="Vanacova S."/>
            <person name="Villalvazo M."/>
            <person name="Haas B.J."/>
            <person name="Pertea M."/>
            <person name="Feldblyum T.V."/>
            <person name="Utterback T.R."/>
            <person name="Shu C.L."/>
            <person name="Osoegawa K."/>
            <person name="de Jong P.J."/>
            <person name="Hrdy I."/>
            <person name="Horvathova L."/>
            <person name="Zubacova Z."/>
            <person name="Dolezal P."/>
            <person name="Malik S.B."/>
            <person name="Logsdon J.M. Jr."/>
            <person name="Henze K."/>
            <person name="Gupta A."/>
            <person name="Wang C.C."/>
            <person name="Dunne R.L."/>
            <person name="Upcroft J.A."/>
            <person name="Upcroft P."/>
            <person name="White O."/>
            <person name="Salzberg S.L."/>
            <person name="Tang P."/>
            <person name="Chiu C.-H."/>
            <person name="Lee Y.-S."/>
            <person name="Embley T.M."/>
            <person name="Coombs G.H."/>
            <person name="Mottram J.C."/>
            <person name="Tachezy J."/>
            <person name="Fraser-Liggett C.M."/>
            <person name="Johnson P.J."/>
        </authorList>
    </citation>
    <scope>NUCLEOTIDE SEQUENCE [LARGE SCALE GENOMIC DNA]</scope>
    <source>
        <strain evidence="12">G3</strain>
    </source>
</reference>
<dbReference type="KEGG" id="tva:4760708"/>
<dbReference type="VEuPathDB" id="TrichDB:TVAGG3_0813550"/>
<dbReference type="InterPro" id="IPR013320">
    <property type="entry name" value="ConA-like_dom_sf"/>
</dbReference>
<dbReference type="GO" id="GO:0006457">
    <property type="term" value="P:protein folding"/>
    <property type="evidence" value="ECO:0000318"/>
    <property type="project" value="GO_Central"/>
</dbReference>
<dbReference type="EMBL" id="DS113522">
    <property type="protein sequence ID" value="EAY02868.1"/>
    <property type="molecule type" value="Genomic_DNA"/>
</dbReference>
<dbReference type="GO" id="GO:0036503">
    <property type="term" value="P:ERAD pathway"/>
    <property type="evidence" value="ECO:0000318"/>
    <property type="project" value="GO_Central"/>
</dbReference>
<dbReference type="SUPFAM" id="SSF63887">
    <property type="entry name" value="P-domain of calnexin/calreticulin"/>
    <property type="match status" value="1"/>
</dbReference>
<dbReference type="GO" id="GO:0030246">
    <property type="term" value="F:carbohydrate binding"/>
    <property type="evidence" value="ECO:0007669"/>
    <property type="project" value="UniProtKB-KW"/>
</dbReference>
<dbReference type="PRINTS" id="PR00626">
    <property type="entry name" value="CALRETICULIN"/>
</dbReference>
<dbReference type="PANTHER" id="PTHR11073:SF2">
    <property type="entry name" value="CALRETICULIN"/>
    <property type="match status" value="1"/>
</dbReference>
<dbReference type="GO" id="GO:0005789">
    <property type="term" value="C:endoplasmic reticulum membrane"/>
    <property type="evidence" value="ECO:0000318"/>
    <property type="project" value="GO_Central"/>
</dbReference>
<comment type="subcellular location">
    <subcellularLocation>
        <location evidence="1">Endoplasmic reticulum</location>
    </subcellularLocation>
</comment>
<evidence type="ECO:0000256" key="1">
    <source>
        <dbReference type="ARBA" id="ARBA00004240"/>
    </source>
</evidence>
<keyword evidence="9" id="KW-1015">Disulfide bond</keyword>
<keyword evidence="5 10" id="KW-0256">Endoplasmic reticulum</keyword>
<evidence type="ECO:0000256" key="3">
    <source>
        <dbReference type="ARBA" id="ARBA00022723"/>
    </source>
</evidence>
<comment type="similarity">
    <text evidence="2 10">Belongs to the calreticulin family.</text>
</comment>
<accession>A2EWV3</accession>
<name>A2EWV3_TRIV3</name>
<dbReference type="PANTHER" id="PTHR11073">
    <property type="entry name" value="CALRETICULIN AND CALNEXIN"/>
    <property type="match status" value="1"/>
</dbReference>
<gene>
    <name evidence="12" type="ORF">TVAG_174100</name>
</gene>
<dbReference type="GO" id="GO:0051082">
    <property type="term" value="F:unfolded protein binding"/>
    <property type="evidence" value="ECO:0007669"/>
    <property type="project" value="InterPro"/>
</dbReference>
<keyword evidence="7" id="KW-0106">Calcium</keyword>
<evidence type="ECO:0000256" key="4">
    <source>
        <dbReference type="ARBA" id="ARBA00022734"/>
    </source>
</evidence>
<protein>
    <submittedName>
        <fullName evidence="12">Calreticulin family protein</fullName>
    </submittedName>
</protein>
<dbReference type="SUPFAM" id="SSF49899">
    <property type="entry name" value="Concanavalin A-like lectins/glucanases"/>
    <property type="match status" value="1"/>
</dbReference>
<feature type="region of interest" description="Disordered" evidence="11">
    <location>
        <begin position="352"/>
        <end position="380"/>
    </location>
</feature>
<dbReference type="InParanoid" id="A2EWV3"/>
<dbReference type="Gene3D" id="2.60.120.200">
    <property type="match status" value="1"/>
</dbReference>
<evidence type="ECO:0000313" key="12">
    <source>
        <dbReference type="EMBL" id="EAY02868.1"/>
    </source>
</evidence>
<sequence length="403" mass="47589">MFVFIAFGASRIFFQENFDDYSLSRWQKPGKVRKGIQLGTVRTSTGDFYGNEVKWRGMETMDAHRFYLLTSNFSKVMDTRNRDLILQYSVRINYNVDCSGQYIKLLDKSADTWTFSNNTKYELMFGPDICGATFRRTQVIIRYKGAEYPTLRPLNCIKDHLSHSYTLIIRANNTYEVDIDGEPIDQATLAERFDIPEDSQTMDPKPADWDDEEFILDVNDKKQDDWSDDEYIPDPDAVKPFDWDDSIHPWEAPLIVNPNYKGPWQQRMIKNPNYKGPWQPDVEIFGHFNSLKYVGIEFKQSCPGSLFDNFLVTDNETEAREILENNFLQYKLQEVKSFDEKNKREAKVQELENIRRDRDMENHHDPDTFEDGKGESEKDYFIARRNQEARLRRKYNKGQFDEL</sequence>
<keyword evidence="3" id="KW-0479">Metal-binding</keyword>
<dbReference type="InterPro" id="IPR018124">
    <property type="entry name" value="Calret/calnex_CS"/>
</dbReference>
<evidence type="ECO:0000313" key="13">
    <source>
        <dbReference type="Proteomes" id="UP000001542"/>
    </source>
</evidence>
<keyword evidence="6" id="KW-0862">Zinc</keyword>
<dbReference type="eggNOG" id="KOG0674">
    <property type="taxonomic scope" value="Eukaryota"/>
</dbReference>
<dbReference type="STRING" id="5722.A2EWV3"/>
<dbReference type="OMA" id="NQWTISE"/>